<name>A0A9J7KC41_CRIGR</name>
<reference evidence="1" key="1">
    <citation type="journal article" date="2018" name="Biotechnol. Bioeng.">
        <title>A reference genome of the Chinese hamster based on a hybrid assembly strategy.</title>
        <authorList>
            <person name="Rupp O."/>
            <person name="MacDonald M.L."/>
            <person name="Li S."/>
            <person name="Dhiman H."/>
            <person name="Polson S."/>
            <person name="Griep S."/>
            <person name="Heffner K."/>
            <person name="Hernandez I."/>
            <person name="Brinkrolf K."/>
            <person name="Jadhav V."/>
            <person name="Samoudi M."/>
            <person name="Hao H."/>
            <person name="Kingham B."/>
            <person name="Goesmann A."/>
            <person name="Betenbaugh M.J."/>
            <person name="Lewis N.E."/>
            <person name="Borth N."/>
            <person name="Lee K.H."/>
        </authorList>
    </citation>
    <scope>NUCLEOTIDE SEQUENCE [LARGE SCALE GENOMIC DNA]</scope>
    <source>
        <strain evidence="1">17A/GY</strain>
    </source>
</reference>
<dbReference type="Proteomes" id="UP001108280">
    <property type="component" value="Chromosome 8"/>
</dbReference>
<reference evidence="1" key="2">
    <citation type="journal article" date="2020" name="Biotechnol. Bioeng.">
        <title>Chromosome-scale scaffolds for the Chinese hamster reference genome assembly to facilitate the study of the CHO epigenome.</title>
        <authorList>
            <person name="Hilliard W."/>
            <person name="MacDonald M."/>
            <person name="Lee K.H."/>
        </authorList>
    </citation>
    <scope>NUCLEOTIDE SEQUENCE [LARGE SCALE GENOMIC DNA]</scope>
    <source>
        <strain evidence="1">17A/GY</strain>
    </source>
</reference>
<gene>
    <name evidence="2" type="primary">LOC107979351</name>
</gene>
<dbReference type="AlphaFoldDB" id="A0A9J7KC41"/>
<dbReference type="SUPFAM" id="SSF49830">
    <property type="entry name" value="ENV polyprotein, receptor-binding domain"/>
    <property type="match status" value="1"/>
</dbReference>
<sequence>MMGDTSGSGEACFRGDDLLRRTGDCSVVLVYEMQLSQQLDLFPECRVTLLLFKELFLALPPACSSLRCRNSVHFFNSPPFQLWISGTHSSACSLQSGPGKQSRQEWLRGRQWRIRLYREGGDPGLLMTIKLKIEVSEYPRLKQQLRRDRFPVTRIRKHLRCTPLRREAPAEPTGLPYSPHTMALLKPPSALLHSPGTFLSSAAEPFAQHTGNQP</sequence>
<dbReference type="RefSeq" id="XP_035304358.1">
    <property type="nucleotide sequence ID" value="XM_035448467.1"/>
</dbReference>
<organism evidence="1 2">
    <name type="scientific">Cricetulus griseus</name>
    <name type="common">Chinese hamster</name>
    <name type="synonym">Cricetulus barabensis griseus</name>
    <dbReference type="NCBI Taxonomy" id="10029"/>
    <lineage>
        <taxon>Eukaryota</taxon>
        <taxon>Metazoa</taxon>
        <taxon>Chordata</taxon>
        <taxon>Craniata</taxon>
        <taxon>Vertebrata</taxon>
        <taxon>Euteleostomi</taxon>
        <taxon>Mammalia</taxon>
        <taxon>Eutheria</taxon>
        <taxon>Euarchontoglires</taxon>
        <taxon>Glires</taxon>
        <taxon>Rodentia</taxon>
        <taxon>Myomorpha</taxon>
        <taxon>Muroidea</taxon>
        <taxon>Cricetidae</taxon>
        <taxon>Cricetinae</taxon>
        <taxon>Cricetulus</taxon>
    </lineage>
</organism>
<evidence type="ECO:0000313" key="2">
    <source>
        <dbReference type="RefSeq" id="XP_035304358.1"/>
    </source>
</evidence>
<evidence type="ECO:0000313" key="1">
    <source>
        <dbReference type="Proteomes" id="UP001108280"/>
    </source>
</evidence>
<dbReference type="GeneID" id="107979351"/>
<reference evidence="2" key="3">
    <citation type="submission" date="2025-08" db="UniProtKB">
        <authorList>
            <consortium name="RefSeq"/>
        </authorList>
    </citation>
    <scope>IDENTIFICATION</scope>
    <source>
        <strain evidence="2">17A/GY</strain>
        <tissue evidence="2">Liver</tissue>
    </source>
</reference>
<keyword evidence="1" id="KW-1185">Reference proteome</keyword>
<dbReference type="Gene3D" id="3.90.310.10">
    <property type="entry name" value="ENV polyprotein, receptor-binding domain"/>
    <property type="match status" value="1"/>
</dbReference>
<proteinExistence type="predicted"/>
<accession>A0A9J7KC41</accession>
<dbReference type="KEGG" id="cge:107979351"/>
<protein>
    <submittedName>
        <fullName evidence="2">Uncharacterized protein LOC107979351 isoform X2</fullName>
    </submittedName>
</protein>
<dbReference type="InterPro" id="IPR008981">
    <property type="entry name" value="FMuLV_rcpt-bd"/>
</dbReference>